<proteinExistence type="predicted"/>
<comment type="caution">
    <text evidence="1">The sequence shown here is derived from an EMBL/GenBank/DDBJ whole genome shotgun (WGS) entry which is preliminary data.</text>
</comment>
<name>A0ACC1DAL2_9NEOP</name>
<gene>
    <name evidence="1" type="ORF">K1T71_002996</name>
</gene>
<evidence type="ECO:0000313" key="2">
    <source>
        <dbReference type="Proteomes" id="UP000824533"/>
    </source>
</evidence>
<accession>A0ACC1DAL2</accession>
<dbReference type="Proteomes" id="UP000824533">
    <property type="component" value="Linkage Group LG05"/>
</dbReference>
<sequence length="345" mass="40101">MEIDKQEHLELSHDHPAVVYGHKPCLTREAKWLCIDKIYSKFHRPNFYDIGGTYIEDVADYWFTFRTEIVGDIFLFHLFILKKSEGSFAVSLSANSELTFDKKNTQVAFLKNNQKEYNIQREESNNGHPSLDYIVTYHFTDLDVEFLKDRKLYISVDFPAFEGLNSNIINDIKCNHDYRALLEEPFASDFCIESADGIKFKVHKMIISAHSEVFKAMLKEETAESQNNYVKLIDVNGDDLRCMLEFMYTGTVNDLDKVDFVSLLMLSDRYDLKGLRELAQYALAKQINIDNALDILIIADMYDSDMLKRETFKFIKKNKKALHSVTFKEVNNANIIKELCMYLAS</sequence>
<protein>
    <submittedName>
        <fullName evidence="1">Uncharacterized protein</fullName>
    </submittedName>
</protein>
<organism evidence="1 2">
    <name type="scientific">Dendrolimus kikuchii</name>
    <dbReference type="NCBI Taxonomy" id="765133"/>
    <lineage>
        <taxon>Eukaryota</taxon>
        <taxon>Metazoa</taxon>
        <taxon>Ecdysozoa</taxon>
        <taxon>Arthropoda</taxon>
        <taxon>Hexapoda</taxon>
        <taxon>Insecta</taxon>
        <taxon>Pterygota</taxon>
        <taxon>Neoptera</taxon>
        <taxon>Endopterygota</taxon>
        <taxon>Lepidoptera</taxon>
        <taxon>Glossata</taxon>
        <taxon>Ditrysia</taxon>
        <taxon>Bombycoidea</taxon>
        <taxon>Lasiocampidae</taxon>
        <taxon>Dendrolimus</taxon>
    </lineage>
</organism>
<dbReference type="EMBL" id="CM034391">
    <property type="protein sequence ID" value="KAJ0180911.1"/>
    <property type="molecule type" value="Genomic_DNA"/>
</dbReference>
<keyword evidence="2" id="KW-1185">Reference proteome</keyword>
<evidence type="ECO:0000313" key="1">
    <source>
        <dbReference type="EMBL" id="KAJ0180911.1"/>
    </source>
</evidence>
<reference evidence="1 2" key="1">
    <citation type="journal article" date="2021" name="Front. Genet.">
        <title>Chromosome-Level Genome Assembly Reveals Significant Gene Expansion in the Toll and IMD Signaling Pathways of Dendrolimus kikuchii.</title>
        <authorList>
            <person name="Zhou J."/>
            <person name="Wu P."/>
            <person name="Xiong Z."/>
            <person name="Liu N."/>
            <person name="Zhao N."/>
            <person name="Ji M."/>
            <person name="Qiu Y."/>
            <person name="Yang B."/>
        </authorList>
    </citation>
    <scope>NUCLEOTIDE SEQUENCE [LARGE SCALE GENOMIC DNA]</scope>
    <source>
        <strain evidence="1">Ann1</strain>
    </source>
</reference>